<feature type="compositionally biased region" description="Basic and acidic residues" evidence="1">
    <location>
        <begin position="193"/>
        <end position="204"/>
    </location>
</feature>
<dbReference type="GeneID" id="9835461"/>
<dbReference type="Proteomes" id="UP000195557">
    <property type="component" value="Unassembled WGS sequence"/>
</dbReference>
<dbReference type="Proteomes" id="UP000009170">
    <property type="component" value="Unassembled WGS sequence"/>
</dbReference>
<feature type="domain" description="DUF3456" evidence="3">
    <location>
        <begin position="27"/>
        <end position="169"/>
    </location>
</feature>
<dbReference type="AlphaFoldDB" id="Q017C7"/>
<reference evidence="5" key="3">
    <citation type="submission" date="2017-04" db="EMBL/GenBank/DDBJ databases">
        <title>Population genomics of picophytoplankton unveils novel chromosome hypervariability.</title>
        <authorList>
            <consortium name="DOE Joint Genome Institute"/>
            <person name="Blanc-Mathieu R."/>
            <person name="Krasovec M."/>
            <person name="Hebrard M."/>
            <person name="Yau S."/>
            <person name="Desgranges E."/>
            <person name="Martin J."/>
            <person name="Schackwitz W."/>
            <person name="Kuo A."/>
            <person name="Salin G."/>
            <person name="Donnadieu C."/>
            <person name="Desdevises Y."/>
            <person name="Sanchez-Ferandin S."/>
            <person name="Moreau H."/>
            <person name="Rivals E."/>
            <person name="Grigoriev I.V."/>
            <person name="Grimsley N."/>
            <person name="Eyre-Walker A."/>
            <person name="Piganeau G."/>
        </authorList>
    </citation>
    <scope>NUCLEOTIDE SEQUENCE [LARGE SCALE GENOMIC DNA]</scope>
    <source>
        <strain evidence="5">RCC 1115</strain>
    </source>
</reference>
<evidence type="ECO:0000313" key="4">
    <source>
        <dbReference type="EMBL" id="CAL53484.1"/>
    </source>
</evidence>
<gene>
    <name evidence="5" type="ORF">BE221DRAFT_68888</name>
    <name evidence="4" type="ORF">OT_ostta06g02050</name>
</gene>
<feature type="compositionally biased region" description="Basic residues" evidence="1">
    <location>
        <begin position="205"/>
        <end position="215"/>
    </location>
</feature>
<dbReference type="OrthoDB" id="192915at2759"/>
<accession>A0A454Y2L9</accession>
<name>Q017C7_OSTTA</name>
<evidence type="ECO:0000313" key="6">
    <source>
        <dbReference type="Proteomes" id="UP000009170"/>
    </source>
</evidence>
<evidence type="ECO:0000256" key="2">
    <source>
        <dbReference type="SAM" id="SignalP"/>
    </source>
</evidence>
<dbReference type="InParanoid" id="Q017C7"/>
<evidence type="ECO:0000259" key="3">
    <source>
        <dbReference type="Pfam" id="PF11938"/>
    </source>
</evidence>
<proteinExistence type="predicted"/>
<feature type="chain" id="PRO_5030174948" evidence="2">
    <location>
        <begin position="24"/>
        <end position="222"/>
    </location>
</feature>
<keyword evidence="2" id="KW-0732">Signal</keyword>
<dbReference type="KEGG" id="ota:OT_ostta06g02050"/>
<feature type="signal peptide" evidence="2">
    <location>
        <begin position="1"/>
        <end position="23"/>
    </location>
</feature>
<accession>A0A1Y5IK57</accession>
<feature type="region of interest" description="Disordered" evidence="1">
    <location>
        <begin position="176"/>
        <end position="222"/>
    </location>
</feature>
<dbReference type="EMBL" id="KZ155774">
    <property type="protein sequence ID" value="OUS48483.1"/>
    <property type="molecule type" value="Genomic_DNA"/>
</dbReference>
<evidence type="ECO:0000313" key="5">
    <source>
        <dbReference type="EMBL" id="OUS48483.1"/>
    </source>
</evidence>
<dbReference type="RefSeq" id="XP_003079838.1">
    <property type="nucleotide sequence ID" value="XM_003079790.1"/>
</dbReference>
<dbReference type="EMBL" id="CAID01000006">
    <property type="protein sequence ID" value="CAL53484.1"/>
    <property type="molecule type" value="Genomic_DNA"/>
</dbReference>
<dbReference type="InterPro" id="IPR021852">
    <property type="entry name" value="DUF3456"/>
</dbReference>
<keyword evidence="6" id="KW-1185">Reference proteome</keyword>
<dbReference type="OMA" id="CHRIVEK"/>
<evidence type="ECO:0000256" key="1">
    <source>
        <dbReference type="SAM" id="MobiDB-lite"/>
    </source>
</evidence>
<accession>Q017C7</accession>
<reference evidence="4 6" key="1">
    <citation type="journal article" date="2006" name="Proc. Natl. Acad. Sci. U.S.A.">
        <title>Genome analysis of the smallest free-living eukaryote Ostreococcus tauri unveils many unique features.</title>
        <authorList>
            <person name="Derelle E."/>
            <person name="Ferraz C."/>
            <person name="Rombauts S."/>
            <person name="Rouze P."/>
            <person name="Worden A.Z."/>
            <person name="Robbens S."/>
            <person name="Partensky F."/>
            <person name="Degroeve S."/>
            <person name="Echeynie S."/>
            <person name="Cooke R."/>
            <person name="Saeys Y."/>
            <person name="Wuyts J."/>
            <person name="Jabbari K."/>
            <person name="Bowler C."/>
            <person name="Panaud O."/>
            <person name="Piegu B."/>
            <person name="Ball S.G."/>
            <person name="Ral J.-P."/>
            <person name="Bouget F.-Y."/>
            <person name="Piganeau G."/>
            <person name="De Baets B."/>
            <person name="Picard A."/>
            <person name="Delseny M."/>
            <person name="Demaille J."/>
            <person name="Van de Peer Y."/>
            <person name="Moreau H."/>
        </authorList>
    </citation>
    <scope>NUCLEOTIDE SEQUENCE [LARGE SCALE GENOMIC DNA]</scope>
    <source>
        <strain evidence="4 6">OTTH0595</strain>
    </source>
</reference>
<protein>
    <submittedName>
        <fullName evidence="5">TLR4 regulator and MIR-interacting MSAP-domain-containing protein</fullName>
    </submittedName>
</protein>
<organism evidence="4 6">
    <name type="scientific">Ostreococcus tauri</name>
    <name type="common">Marine green alga</name>
    <dbReference type="NCBI Taxonomy" id="70448"/>
    <lineage>
        <taxon>Eukaryota</taxon>
        <taxon>Viridiplantae</taxon>
        <taxon>Chlorophyta</taxon>
        <taxon>Mamiellophyceae</taxon>
        <taxon>Mamiellales</taxon>
        <taxon>Bathycoccaceae</taxon>
        <taxon>Ostreococcus</taxon>
    </lineage>
</organism>
<dbReference type="Pfam" id="PF11938">
    <property type="entry name" value="DUF3456"/>
    <property type="match status" value="1"/>
</dbReference>
<reference evidence="4" key="2">
    <citation type="journal article" date="2014" name="BMC Genomics">
        <title>An improved genome of the model marine alga Ostreococcus tauri unfolds by assessing Illumina de novo assemblies.</title>
        <authorList>
            <person name="Blanc-Mathieu R."/>
            <person name="Verhelst B."/>
            <person name="Derelle E."/>
            <person name="Rombauts S."/>
            <person name="Bouget F.Y."/>
            <person name="Carre I."/>
            <person name="Chateau A."/>
            <person name="Eyre-Walker A."/>
            <person name="Grimsley N."/>
            <person name="Moreau H."/>
            <person name="Piegu B."/>
            <person name="Rivals E."/>
            <person name="Schackwitz W."/>
            <person name="Van de Peer Y."/>
            <person name="Piganeau G."/>
        </authorList>
    </citation>
    <scope>NUCLEOTIDE SEQUENCE</scope>
    <source>
        <strain evidence="4">RCC4221</strain>
    </source>
</reference>
<sequence length="222" mass="24947">MSRSAVVYALVVALVTLVDVAKAIEGKCSACRGVGKSLADALRNDEKESEGKVVDMRGRLDSRGKRYGKKISYKESELRFEELLENVCADDGKVSELQFHEETARWRKPPNPVKKIRGARAKAMKAEIMGYCHRVIESAEDALREAVYQSTIDGSTVEEFLCRNVSKECDADVDFSLEEPKENELYTDDDGNPIDKKPDAESKKPAKKKKKRAKKKETENEL</sequence>